<dbReference type="EMBL" id="FUGE01000202">
    <property type="protein sequence ID" value="SJM72784.1"/>
    <property type="molecule type" value="Genomic_DNA"/>
</dbReference>
<evidence type="ECO:0000313" key="2">
    <source>
        <dbReference type="EMBL" id="SJM72784.1"/>
    </source>
</evidence>
<dbReference type="InterPro" id="IPR015001">
    <property type="entry name" value="DUF1850"/>
</dbReference>
<keyword evidence="1" id="KW-0472">Membrane</keyword>
<evidence type="ECO:0000256" key="1">
    <source>
        <dbReference type="SAM" id="Phobius"/>
    </source>
</evidence>
<dbReference type="STRING" id="1945521.A1232T_01978"/>
<organism evidence="2 3">
    <name type="scientific">Psychrobacter piechaudii</name>
    <dbReference type="NCBI Taxonomy" id="1945521"/>
    <lineage>
        <taxon>Bacteria</taxon>
        <taxon>Pseudomonadati</taxon>
        <taxon>Pseudomonadota</taxon>
        <taxon>Gammaproteobacteria</taxon>
        <taxon>Moraxellales</taxon>
        <taxon>Moraxellaceae</taxon>
        <taxon>Psychrobacter</taxon>
    </lineage>
</organism>
<keyword evidence="3" id="KW-1185">Reference proteome</keyword>
<dbReference type="OrthoDB" id="5298197at2"/>
<proteinExistence type="predicted"/>
<feature type="transmembrane region" description="Helical" evidence="1">
    <location>
        <begin position="12"/>
        <end position="32"/>
    </location>
</feature>
<name>A0A1R4GXC7_9GAMM</name>
<dbReference type="RefSeq" id="WP_077451648.1">
    <property type="nucleotide sequence ID" value="NZ_FUGE01000202.1"/>
</dbReference>
<keyword evidence="1" id="KW-1133">Transmembrane helix</keyword>
<dbReference type="Proteomes" id="UP000188357">
    <property type="component" value="Unassembled WGS sequence"/>
</dbReference>
<evidence type="ECO:0008006" key="4">
    <source>
        <dbReference type="Google" id="ProtNLM"/>
    </source>
</evidence>
<dbReference type="Pfam" id="PF08905">
    <property type="entry name" value="DUF1850"/>
    <property type="match status" value="1"/>
</dbReference>
<accession>A0A1R4GXC7</accession>
<keyword evidence="1" id="KW-0812">Transmembrane</keyword>
<evidence type="ECO:0000313" key="3">
    <source>
        <dbReference type="Proteomes" id="UP000188357"/>
    </source>
</evidence>
<reference evidence="2 3" key="1">
    <citation type="submission" date="2017-02" db="EMBL/GenBank/DDBJ databases">
        <authorList>
            <person name="Peterson S.W."/>
        </authorList>
    </citation>
    <scope>NUCLEOTIDE SEQUENCE [LARGE SCALE GENOMIC DNA]</scope>
    <source>
        <strain evidence="2">Psychrobacter_piechaudii</strain>
    </source>
</reference>
<gene>
    <name evidence="2" type="ORF">A1232T_01978</name>
</gene>
<sequence>MMSKLASNKGHRLLSAGVVVLSIASAFFIFFWRQNVTEVSTKEGLCYFTEPEFQLRWIHSVEKQSWEEWYQNKTTHLLLTKTYFKAFGAGTPSTEQLETKDKPGFIGYRINRDFTQLNWVVSRLTKGEILYGGHDLLIYQWVPDYSEVVIAPKSYSVIDILKKDYCHDYLSGRTQ</sequence>
<protein>
    <recommendedName>
        <fullName evidence="4">DUF1850 domain-containing protein</fullName>
    </recommendedName>
</protein>
<dbReference type="AlphaFoldDB" id="A0A1R4GXC7"/>